<gene>
    <name evidence="1" type="ORF">MEUPH1_LOCUS25428</name>
</gene>
<comment type="caution">
    <text evidence="1">The sequence shown here is derived from an EMBL/GenBank/DDBJ whole genome shotgun (WGS) entry which is preliminary data.</text>
</comment>
<dbReference type="EMBL" id="CARXXK010000978">
    <property type="protein sequence ID" value="CAI6371427.1"/>
    <property type="molecule type" value="Genomic_DNA"/>
</dbReference>
<protein>
    <submittedName>
        <fullName evidence="1">Uncharacterized protein</fullName>
    </submittedName>
</protein>
<organism evidence="1 2">
    <name type="scientific">Macrosiphum euphorbiae</name>
    <name type="common">potato aphid</name>
    <dbReference type="NCBI Taxonomy" id="13131"/>
    <lineage>
        <taxon>Eukaryota</taxon>
        <taxon>Metazoa</taxon>
        <taxon>Ecdysozoa</taxon>
        <taxon>Arthropoda</taxon>
        <taxon>Hexapoda</taxon>
        <taxon>Insecta</taxon>
        <taxon>Pterygota</taxon>
        <taxon>Neoptera</taxon>
        <taxon>Paraneoptera</taxon>
        <taxon>Hemiptera</taxon>
        <taxon>Sternorrhyncha</taxon>
        <taxon>Aphidomorpha</taxon>
        <taxon>Aphidoidea</taxon>
        <taxon>Aphididae</taxon>
        <taxon>Macrosiphini</taxon>
        <taxon>Macrosiphum</taxon>
    </lineage>
</organism>
<dbReference type="Proteomes" id="UP001160148">
    <property type="component" value="Unassembled WGS sequence"/>
</dbReference>
<name>A0AAV0XVF8_9HEMI</name>
<reference evidence="1 2" key="1">
    <citation type="submission" date="2023-01" db="EMBL/GenBank/DDBJ databases">
        <authorList>
            <person name="Whitehead M."/>
        </authorList>
    </citation>
    <scope>NUCLEOTIDE SEQUENCE [LARGE SCALE GENOMIC DNA]</scope>
</reference>
<evidence type="ECO:0000313" key="1">
    <source>
        <dbReference type="EMBL" id="CAI6371427.1"/>
    </source>
</evidence>
<dbReference type="AlphaFoldDB" id="A0AAV0XVF8"/>
<proteinExistence type="predicted"/>
<accession>A0AAV0XVF8</accession>
<sequence>MVECPVRKKCYKNSSGEFTSIYGYCRHNTCKSFKFDFEKKTESAVKVYVLRNQNIYYSHGGKLTNFLRGPERMSYRKEAGHIKQLALRQKHVMKSSPRKIKRGNLQQIRSTSVYNRVSHDTLSKFDFDSDDRVDS</sequence>
<evidence type="ECO:0000313" key="2">
    <source>
        <dbReference type="Proteomes" id="UP001160148"/>
    </source>
</evidence>
<keyword evidence="2" id="KW-1185">Reference proteome</keyword>